<sequence length="53" mass="6080">MSTLQASCIMVKKPSSQLTAVWVNSESSYQKGPPSRLFLQLYHPMFLLYLNMN</sequence>
<dbReference type="EMBL" id="KN825271">
    <property type="protein sequence ID" value="KIK92517.1"/>
    <property type="molecule type" value="Genomic_DNA"/>
</dbReference>
<gene>
    <name evidence="1" type="ORF">PAXRUDRAFT_829889</name>
</gene>
<evidence type="ECO:0000313" key="2">
    <source>
        <dbReference type="Proteomes" id="UP000054538"/>
    </source>
</evidence>
<accession>A0A0D0D6R3</accession>
<dbReference type="Proteomes" id="UP000054538">
    <property type="component" value="Unassembled WGS sequence"/>
</dbReference>
<name>A0A0D0D6R3_9AGAM</name>
<dbReference type="HOGENOM" id="CLU_3069369_0_0_1"/>
<reference evidence="2" key="2">
    <citation type="submission" date="2015-01" db="EMBL/GenBank/DDBJ databases">
        <title>Evolutionary Origins and Diversification of the Mycorrhizal Mutualists.</title>
        <authorList>
            <consortium name="DOE Joint Genome Institute"/>
            <consortium name="Mycorrhizal Genomics Consortium"/>
            <person name="Kohler A."/>
            <person name="Kuo A."/>
            <person name="Nagy L.G."/>
            <person name="Floudas D."/>
            <person name="Copeland A."/>
            <person name="Barry K.W."/>
            <person name="Cichocki N."/>
            <person name="Veneault-Fourrey C."/>
            <person name="LaButti K."/>
            <person name="Lindquist E.A."/>
            <person name="Lipzen A."/>
            <person name="Lundell T."/>
            <person name="Morin E."/>
            <person name="Murat C."/>
            <person name="Riley R."/>
            <person name="Ohm R."/>
            <person name="Sun H."/>
            <person name="Tunlid A."/>
            <person name="Henrissat B."/>
            <person name="Grigoriev I.V."/>
            <person name="Hibbett D.S."/>
            <person name="Martin F."/>
        </authorList>
    </citation>
    <scope>NUCLEOTIDE SEQUENCE [LARGE SCALE GENOMIC DNA]</scope>
    <source>
        <strain evidence="2">Ve08.2h10</strain>
    </source>
</reference>
<reference evidence="1 2" key="1">
    <citation type="submission" date="2014-04" db="EMBL/GenBank/DDBJ databases">
        <authorList>
            <consortium name="DOE Joint Genome Institute"/>
            <person name="Kuo A."/>
            <person name="Kohler A."/>
            <person name="Jargeat P."/>
            <person name="Nagy L.G."/>
            <person name="Floudas D."/>
            <person name="Copeland A."/>
            <person name="Barry K.W."/>
            <person name="Cichocki N."/>
            <person name="Veneault-Fourrey C."/>
            <person name="LaButti K."/>
            <person name="Lindquist E.A."/>
            <person name="Lipzen A."/>
            <person name="Lundell T."/>
            <person name="Morin E."/>
            <person name="Murat C."/>
            <person name="Sun H."/>
            <person name="Tunlid A."/>
            <person name="Henrissat B."/>
            <person name="Grigoriev I.V."/>
            <person name="Hibbett D.S."/>
            <person name="Martin F."/>
            <person name="Nordberg H.P."/>
            <person name="Cantor M.N."/>
            <person name="Hua S.X."/>
        </authorList>
    </citation>
    <scope>NUCLEOTIDE SEQUENCE [LARGE SCALE GENOMIC DNA]</scope>
    <source>
        <strain evidence="1 2">Ve08.2h10</strain>
    </source>
</reference>
<protein>
    <submittedName>
        <fullName evidence="1">Uncharacterized protein</fullName>
    </submittedName>
</protein>
<evidence type="ECO:0000313" key="1">
    <source>
        <dbReference type="EMBL" id="KIK92517.1"/>
    </source>
</evidence>
<keyword evidence="2" id="KW-1185">Reference proteome</keyword>
<organism evidence="1 2">
    <name type="scientific">Paxillus rubicundulus Ve08.2h10</name>
    <dbReference type="NCBI Taxonomy" id="930991"/>
    <lineage>
        <taxon>Eukaryota</taxon>
        <taxon>Fungi</taxon>
        <taxon>Dikarya</taxon>
        <taxon>Basidiomycota</taxon>
        <taxon>Agaricomycotina</taxon>
        <taxon>Agaricomycetes</taxon>
        <taxon>Agaricomycetidae</taxon>
        <taxon>Boletales</taxon>
        <taxon>Paxilineae</taxon>
        <taxon>Paxillaceae</taxon>
        <taxon>Paxillus</taxon>
    </lineage>
</organism>
<dbReference type="AlphaFoldDB" id="A0A0D0D6R3"/>
<dbReference type="InParanoid" id="A0A0D0D6R3"/>
<proteinExistence type="predicted"/>